<feature type="binding site" evidence="6">
    <location>
        <position position="372"/>
    </location>
    <ligand>
        <name>Mg(2+)</name>
        <dbReference type="ChEBI" id="CHEBI:18420"/>
    </ligand>
</feature>
<dbReference type="InterPro" id="IPR043129">
    <property type="entry name" value="ATPase_NBD"/>
</dbReference>
<comment type="subunit">
    <text evidence="6">Homodimer.</text>
</comment>
<reference evidence="8 9" key="1">
    <citation type="submission" date="2019-10" db="EMBL/GenBank/DDBJ databases">
        <title>Whole genome shotgun sequence of Acrocarpospora pleiomorpha NBRC 16267.</title>
        <authorList>
            <person name="Ichikawa N."/>
            <person name="Kimura A."/>
            <person name="Kitahashi Y."/>
            <person name="Komaki H."/>
            <person name="Oguchi A."/>
        </authorList>
    </citation>
    <scope>NUCLEOTIDE SEQUENCE [LARGE SCALE GENOMIC DNA]</scope>
    <source>
        <strain evidence="8 9">NBRC 16267</strain>
    </source>
</reference>
<feature type="binding site" evidence="6">
    <location>
        <begin position="270"/>
        <end position="272"/>
    </location>
    <ligand>
        <name>ATP</name>
        <dbReference type="ChEBI" id="CHEBI:30616"/>
    </ligand>
</feature>
<keyword evidence="9" id="KW-1185">Reference proteome</keyword>
<organism evidence="8 9">
    <name type="scientific">Acrocarpospora pleiomorpha</name>
    <dbReference type="NCBI Taxonomy" id="90975"/>
    <lineage>
        <taxon>Bacteria</taxon>
        <taxon>Bacillati</taxon>
        <taxon>Actinomycetota</taxon>
        <taxon>Actinomycetes</taxon>
        <taxon>Streptosporangiales</taxon>
        <taxon>Streptosporangiaceae</taxon>
        <taxon>Acrocarpospora</taxon>
    </lineage>
</organism>
<dbReference type="GO" id="GO:0008776">
    <property type="term" value="F:acetate kinase activity"/>
    <property type="evidence" value="ECO:0007669"/>
    <property type="project" value="UniProtKB-UniRule"/>
</dbReference>
<comment type="similarity">
    <text evidence="1 6 7">Belongs to the acetokinase family.</text>
</comment>
<dbReference type="EC" id="2.7.2.1" evidence="6"/>
<dbReference type="CDD" id="cd24010">
    <property type="entry name" value="ASKHA_NBD_AcK_PK"/>
    <property type="match status" value="1"/>
</dbReference>
<evidence type="ECO:0000256" key="4">
    <source>
        <dbReference type="ARBA" id="ARBA00022777"/>
    </source>
</evidence>
<feature type="active site" description="Proton donor/acceptor" evidence="6">
    <location>
        <position position="140"/>
    </location>
</feature>
<comment type="catalytic activity">
    <reaction evidence="6">
        <text>acetate + ATP = acetyl phosphate + ADP</text>
        <dbReference type="Rhea" id="RHEA:11352"/>
        <dbReference type="ChEBI" id="CHEBI:22191"/>
        <dbReference type="ChEBI" id="CHEBI:30089"/>
        <dbReference type="ChEBI" id="CHEBI:30616"/>
        <dbReference type="ChEBI" id="CHEBI:456216"/>
        <dbReference type="EC" id="2.7.2.1"/>
    </reaction>
</comment>
<comment type="cofactor">
    <cofactor evidence="6">
        <name>Mg(2+)</name>
        <dbReference type="ChEBI" id="CHEBI:18420"/>
    </cofactor>
    <cofactor evidence="6">
        <name>Mn(2+)</name>
        <dbReference type="ChEBI" id="CHEBI:29035"/>
    </cofactor>
    <text evidence="6">Mg(2+). Can also accept Mn(2+).</text>
</comment>
<evidence type="ECO:0000313" key="9">
    <source>
        <dbReference type="Proteomes" id="UP000377595"/>
    </source>
</evidence>
<dbReference type="GO" id="GO:0006085">
    <property type="term" value="P:acetyl-CoA biosynthetic process"/>
    <property type="evidence" value="ECO:0007669"/>
    <property type="project" value="UniProtKB-UniRule"/>
</dbReference>
<dbReference type="PRINTS" id="PR00471">
    <property type="entry name" value="ACETATEKNASE"/>
</dbReference>
<dbReference type="Pfam" id="PF00871">
    <property type="entry name" value="Acetate_kinase"/>
    <property type="match status" value="1"/>
</dbReference>
<dbReference type="GO" id="GO:0005737">
    <property type="term" value="C:cytoplasm"/>
    <property type="evidence" value="ECO:0007669"/>
    <property type="project" value="UniProtKB-SubCell"/>
</dbReference>
<dbReference type="PANTHER" id="PTHR21060">
    <property type="entry name" value="ACETATE KINASE"/>
    <property type="match status" value="1"/>
</dbReference>
<keyword evidence="4 6" id="KW-0418">Kinase</keyword>
<dbReference type="GO" id="GO:0005524">
    <property type="term" value="F:ATP binding"/>
    <property type="evidence" value="ECO:0007669"/>
    <property type="project" value="UniProtKB-KW"/>
</dbReference>
<dbReference type="InterPro" id="IPR023865">
    <property type="entry name" value="Aliphatic_acid_kinase_CS"/>
</dbReference>
<comment type="subcellular location">
    <subcellularLocation>
        <location evidence="6">Cytoplasm</location>
    </subcellularLocation>
</comment>
<dbReference type="UniPathway" id="UPA00340">
    <property type="reaction ID" value="UER00458"/>
</dbReference>
<dbReference type="GO" id="GO:0000287">
    <property type="term" value="F:magnesium ion binding"/>
    <property type="evidence" value="ECO:0007669"/>
    <property type="project" value="UniProtKB-UniRule"/>
</dbReference>
<comment type="caution">
    <text evidence="8">The sequence shown here is derived from an EMBL/GenBank/DDBJ whole genome shotgun (WGS) entry which is preliminary data.</text>
</comment>
<feature type="binding site" evidence="6">
    <location>
        <begin position="318"/>
        <end position="322"/>
    </location>
    <ligand>
        <name>ATP</name>
        <dbReference type="ChEBI" id="CHEBI:30616"/>
    </ligand>
</feature>
<evidence type="ECO:0000256" key="2">
    <source>
        <dbReference type="ARBA" id="ARBA00022679"/>
    </source>
</evidence>
<keyword evidence="3 6" id="KW-0547">Nucleotide-binding</keyword>
<dbReference type="PANTHER" id="PTHR21060:SF15">
    <property type="entry name" value="ACETATE KINASE-RELATED"/>
    <property type="match status" value="1"/>
</dbReference>
<dbReference type="PIRSF" id="PIRSF000722">
    <property type="entry name" value="Acetate_prop_kin"/>
    <property type="match status" value="1"/>
</dbReference>
<evidence type="ECO:0000256" key="7">
    <source>
        <dbReference type="RuleBase" id="RU003835"/>
    </source>
</evidence>
<dbReference type="EMBL" id="BLAF01000079">
    <property type="protein sequence ID" value="GES26094.1"/>
    <property type="molecule type" value="Genomic_DNA"/>
</dbReference>
<feature type="binding site" evidence="6">
    <location>
        <begin position="196"/>
        <end position="200"/>
    </location>
    <ligand>
        <name>ATP</name>
        <dbReference type="ChEBI" id="CHEBI:30616"/>
    </ligand>
</feature>
<dbReference type="Proteomes" id="UP000377595">
    <property type="component" value="Unassembled WGS sequence"/>
</dbReference>
<feature type="site" description="Transition state stabilizer" evidence="6">
    <location>
        <position position="168"/>
    </location>
</feature>
<keyword evidence="6" id="KW-0963">Cytoplasm</keyword>
<name>A0A5M3XY88_9ACTN</name>
<dbReference type="HAMAP" id="MF_00020">
    <property type="entry name" value="Acetate_kinase"/>
    <property type="match status" value="1"/>
</dbReference>
<accession>A0A5M3XY88</accession>
<dbReference type="RefSeq" id="WP_281361699.1">
    <property type="nucleotide sequence ID" value="NZ_BAAAHM010000051.1"/>
</dbReference>
<comment type="pathway">
    <text evidence="6">Metabolic intermediate biosynthesis; acetyl-CoA biosynthesis; acetyl-CoA from acetate: step 1/2.</text>
</comment>
<dbReference type="PROSITE" id="PS01075">
    <property type="entry name" value="ACETATE_KINASE_1"/>
    <property type="match status" value="1"/>
</dbReference>
<feature type="site" description="Transition state stabilizer" evidence="6">
    <location>
        <position position="229"/>
    </location>
</feature>
<feature type="binding site" evidence="6">
    <location>
        <position position="7"/>
    </location>
    <ligand>
        <name>Mg(2+)</name>
        <dbReference type="ChEBI" id="CHEBI:18420"/>
    </ligand>
</feature>
<dbReference type="SUPFAM" id="SSF53067">
    <property type="entry name" value="Actin-like ATPase domain"/>
    <property type="match status" value="2"/>
</dbReference>
<evidence type="ECO:0000256" key="1">
    <source>
        <dbReference type="ARBA" id="ARBA00008748"/>
    </source>
</evidence>
<feature type="binding site" evidence="6">
    <location>
        <position position="14"/>
    </location>
    <ligand>
        <name>ATP</name>
        <dbReference type="ChEBI" id="CHEBI:30616"/>
    </ligand>
</feature>
<dbReference type="Gene3D" id="3.30.420.40">
    <property type="match status" value="2"/>
</dbReference>
<dbReference type="NCBIfam" id="TIGR00016">
    <property type="entry name" value="ackA"/>
    <property type="match status" value="1"/>
</dbReference>
<keyword evidence="6" id="KW-0479">Metal-binding</keyword>
<dbReference type="InterPro" id="IPR004372">
    <property type="entry name" value="Ac/propionate_kinase"/>
</dbReference>
<proteinExistence type="inferred from homology"/>
<dbReference type="PROSITE" id="PS01076">
    <property type="entry name" value="ACETATE_KINASE_2"/>
    <property type="match status" value="1"/>
</dbReference>
<keyword evidence="2 6" id="KW-0808">Transferase</keyword>
<comment type="function">
    <text evidence="6">Catalyzes the formation of acetyl phosphate from acetate and ATP. Can also catalyze the reverse reaction.</text>
</comment>
<feature type="binding site" evidence="6">
    <location>
        <position position="83"/>
    </location>
    <ligand>
        <name>substrate</name>
    </ligand>
</feature>
<protein>
    <recommendedName>
        <fullName evidence="6">Acetate kinase</fullName>
        <ecNumber evidence="6">2.7.2.1</ecNumber>
    </recommendedName>
    <alternativeName>
        <fullName evidence="6">Acetokinase</fullName>
    </alternativeName>
</protein>
<dbReference type="GO" id="GO:0006083">
    <property type="term" value="P:acetate metabolic process"/>
    <property type="evidence" value="ECO:0007669"/>
    <property type="project" value="TreeGrafter"/>
</dbReference>
<evidence type="ECO:0000256" key="6">
    <source>
        <dbReference type="HAMAP-Rule" id="MF_00020"/>
    </source>
</evidence>
<evidence type="ECO:0000256" key="3">
    <source>
        <dbReference type="ARBA" id="ARBA00022741"/>
    </source>
</evidence>
<dbReference type="InterPro" id="IPR000890">
    <property type="entry name" value="Aliphatic_acid_kin_short-chain"/>
</dbReference>
<gene>
    <name evidence="6 8" type="primary">ackA</name>
    <name evidence="8" type="ORF">Aple_089930</name>
</gene>
<evidence type="ECO:0000313" key="8">
    <source>
        <dbReference type="EMBL" id="GES26094.1"/>
    </source>
</evidence>
<dbReference type="AlphaFoldDB" id="A0A5M3XY88"/>
<evidence type="ECO:0000256" key="5">
    <source>
        <dbReference type="ARBA" id="ARBA00022840"/>
    </source>
</evidence>
<sequence>MHVLVLNSGSSSIKYQLLDMDTRSRLATGLVDRIGESSGHLVHNGEAVGADGFADHEAGLRAVLDTFAARGPALDRVVAVGHRVVHGGSRFERAELVDDEVEAAIEELIPLAPLHNPANLEGIRVARRAFPTLPHVAVFDTAFHQTLPPAAYTYAVPAEWDVRKYGFHGTSAAYVSRKAAELLGRSYEEVNTIVLHLGNGASATAVRGGRSVDTSMGLTPLAGLVMGTRSGDLDPGVLPYVARLTGLTLDEIDSALNRESGLRGLAGANDLREVWRKVDDGDRDARLAMDVYTHRIRGYIGNYYAVLGHVDAIVFTAGVGENDPRTRELSLTGLDRLGITIDPARNTAHSARARTISKDGSEVTVLVIPTDEELEIAEQTVDTADVGRTPPH</sequence>
<keyword evidence="5 6" id="KW-0067">ATP-binding</keyword>
<keyword evidence="6" id="KW-0460">Magnesium</keyword>